<dbReference type="EMBL" id="FQZT01000012">
    <property type="protein sequence ID" value="SHJ67370.1"/>
    <property type="molecule type" value="Genomic_DNA"/>
</dbReference>
<dbReference type="AlphaFoldDB" id="A0A1M6L852"/>
<organism evidence="4 5">
    <name type="scientific">Malonomonas rubra DSM 5091</name>
    <dbReference type="NCBI Taxonomy" id="1122189"/>
    <lineage>
        <taxon>Bacteria</taxon>
        <taxon>Pseudomonadati</taxon>
        <taxon>Thermodesulfobacteriota</taxon>
        <taxon>Desulfuromonadia</taxon>
        <taxon>Desulfuromonadales</taxon>
        <taxon>Geopsychrobacteraceae</taxon>
        <taxon>Malonomonas</taxon>
    </lineage>
</organism>
<keyword evidence="1" id="KW-0238">DNA-binding</keyword>
<evidence type="ECO:0000259" key="3">
    <source>
        <dbReference type="PROSITE" id="PS51898"/>
    </source>
</evidence>
<keyword evidence="5" id="KW-1185">Reference proteome</keyword>
<dbReference type="GO" id="GO:0015074">
    <property type="term" value="P:DNA integration"/>
    <property type="evidence" value="ECO:0007669"/>
    <property type="project" value="InterPro"/>
</dbReference>
<dbReference type="InterPro" id="IPR011010">
    <property type="entry name" value="DNA_brk_join_enz"/>
</dbReference>
<dbReference type="OrthoDB" id="5429327at2"/>
<evidence type="ECO:0000256" key="1">
    <source>
        <dbReference type="ARBA" id="ARBA00023125"/>
    </source>
</evidence>
<feature type="domain" description="Tyr recombinase" evidence="3">
    <location>
        <begin position="211"/>
        <end position="387"/>
    </location>
</feature>
<evidence type="ECO:0000313" key="4">
    <source>
        <dbReference type="EMBL" id="SHJ67370.1"/>
    </source>
</evidence>
<dbReference type="RefSeq" id="WP_072909469.1">
    <property type="nucleotide sequence ID" value="NZ_FQZT01000012.1"/>
</dbReference>
<keyword evidence="2" id="KW-0233">DNA recombination</keyword>
<dbReference type="PANTHER" id="PTHR30349:SF94">
    <property type="entry name" value="INTEGRASE_RECOMBINASE HI_1414-RELATED"/>
    <property type="match status" value="1"/>
</dbReference>
<dbReference type="PANTHER" id="PTHR30349">
    <property type="entry name" value="PHAGE INTEGRASE-RELATED"/>
    <property type="match status" value="1"/>
</dbReference>
<gene>
    <name evidence="4" type="ORF">SAMN02745165_02910</name>
</gene>
<reference evidence="4 5" key="1">
    <citation type="submission" date="2016-11" db="EMBL/GenBank/DDBJ databases">
        <authorList>
            <person name="Jaros S."/>
            <person name="Januszkiewicz K."/>
            <person name="Wedrychowicz H."/>
        </authorList>
    </citation>
    <scope>NUCLEOTIDE SEQUENCE [LARGE SCALE GENOMIC DNA]</scope>
    <source>
        <strain evidence="4 5">DSM 5091</strain>
    </source>
</reference>
<dbReference type="SUPFAM" id="SSF56349">
    <property type="entry name" value="DNA breaking-rejoining enzymes"/>
    <property type="match status" value="1"/>
</dbReference>
<dbReference type="InterPro" id="IPR002104">
    <property type="entry name" value="Integrase_catalytic"/>
</dbReference>
<dbReference type="STRING" id="1122189.SAMN02745165_02910"/>
<proteinExistence type="predicted"/>
<dbReference type="InterPro" id="IPR010998">
    <property type="entry name" value="Integrase_recombinase_N"/>
</dbReference>
<dbReference type="Pfam" id="PF00589">
    <property type="entry name" value="Phage_integrase"/>
    <property type="match status" value="1"/>
</dbReference>
<sequence length="397" mass="44998">MAKTFSKLTRPNMRKLNAGESILEHGITFERKADGDGVFTVNVMVDGQRIHRVVGRESDGTTRTQAEDFIQKIRRDAKEDRLALPKGRKLALSFREAGDKYIRKLGEEGGKDLAAKRRRLKQHLVPFFGDTPLSKISTFDVERYKKFRSQAKAVPGGEKNRPKDEASLKLTSKGTINRELAVLSHLLNKAVEWGWIQARPAIIRRFPESQGRITYLTVDQVKDLIDCAKQDQNPQIYPFIVIGLETAMRKMEILCIQKEDVDLQRRMIFIPQAKAGSREQPITQHLAEFLESHMAMLPEGTPWLFPSIAAKDGHTTDVRKAFRRVVSAAGLNPDEVVRHTLRHTAITHLIQAGVDLPTVKRISGHKTLIMVERYAHQNGEHIQAAMDKLEGRLKINI</sequence>
<accession>A0A1M6L852</accession>
<dbReference type="GO" id="GO:0006310">
    <property type="term" value="P:DNA recombination"/>
    <property type="evidence" value="ECO:0007669"/>
    <property type="project" value="UniProtKB-KW"/>
</dbReference>
<dbReference type="Proteomes" id="UP000184171">
    <property type="component" value="Unassembled WGS sequence"/>
</dbReference>
<evidence type="ECO:0000256" key="2">
    <source>
        <dbReference type="ARBA" id="ARBA00023172"/>
    </source>
</evidence>
<protein>
    <submittedName>
        <fullName evidence="4">Site-specific recombinase XerD</fullName>
    </submittedName>
</protein>
<dbReference type="InterPro" id="IPR050090">
    <property type="entry name" value="Tyrosine_recombinase_XerCD"/>
</dbReference>
<dbReference type="Gene3D" id="1.10.443.10">
    <property type="entry name" value="Intergrase catalytic core"/>
    <property type="match status" value="1"/>
</dbReference>
<dbReference type="Gene3D" id="1.10.150.130">
    <property type="match status" value="1"/>
</dbReference>
<dbReference type="CDD" id="cd00796">
    <property type="entry name" value="INT_Rci_Hp1_C"/>
    <property type="match status" value="1"/>
</dbReference>
<dbReference type="GO" id="GO:0003677">
    <property type="term" value="F:DNA binding"/>
    <property type="evidence" value="ECO:0007669"/>
    <property type="project" value="UniProtKB-KW"/>
</dbReference>
<dbReference type="PROSITE" id="PS51898">
    <property type="entry name" value="TYR_RECOMBINASE"/>
    <property type="match status" value="1"/>
</dbReference>
<evidence type="ECO:0000313" key="5">
    <source>
        <dbReference type="Proteomes" id="UP000184171"/>
    </source>
</evidence>
<name>A0A1M6L852_MALRU</name>
<dbReference type="InterPro" id="IPR013762">
    <property type="entry name" value="Integrase-like_cat_sf"/>
</dbReference>